<evidence type="ECO:0000256" key="3">
    <source>
        <dbReference type="SAM" id="MobiDB-lite"/>
    </source>
</evidence>
<name>A0A5C6A255_9BACT</name>
<reference evidence="4 5" key="1">
    <citation type="submission" date="2019-02" db="EMBL/GenBank/DDBJ databases">
        <title>Deep-cultivation of Planctomycetes and their phenomic and genomic characterization uncovers novel biology.</title>
        <authorList>
            <person name="Wiegand S."/>
            <person name="Jogler M."/>
            <person name="Boedeker C."/>
            <person name="Pinto D."/>
            <person name="Vollmers J."/>
            <person name="Rivas-Marin E."/>
            <person name="Kohn T."/>
            <person name="Peeters S.H."/>
            <person name="Heuer A."/>
            <person name="Rast P."/>
            <person name="Oberbeckmann S."/>
            <person name="Bunk B."/>
            <person name="Jeske O."/>
            <person name="Meyerdierks A."/>
            <person name="Storesund J.E."/>
            <person name="Kallscheuer N."/>
            <person name="Luecker S."/>
            <person name="Lage O.M."/>
            <person name="Pohl T."/>
            <person name="Merkel B.J."/>
            <person name="Hornburger P."/>
            <person name="Mueller R.-W."/>
            <person name="Bruemmer F."/>
            <person name="Labrenz M."/>
            <person name="Spormann A.M."/>
            <person name="Op Den Camp H."/>
            <person name="Overmann J."/>
            <person name="Amann R."/>
            <person name="Jetten M.S.M."/>
            <person name="Mascher T."/>
            <person name="Medema M.H."/>
            <person name="Devos D.P."/>
            <person name="Kaster A.-K."/>
            <person name="Ovreas L."/>
            <person name="Rohde M."/>
            <person name="Galperin M.Y."/>
            <person name="Jogler C."/>
        </authorList>
    </citation>
    <scope>NUCLEOTIDE SEQUENCE [LARGE SCALE GENOMIC DNA]</scope>
    <source>
        <strain evidence="4 5">Pla108</strain>
    </source>
</reference>
<evidence type="ECO:0000256" key="2">
    <source>
        <dbReference type="ARBA" id="ARBA00023180"/>
    </source>
</evidence>
<sequence length="500" mass="54413">MNDYSSIEGCADNEPPGRRFLPVDRASVGRPRFIGRERVNRTAVLAALLLATTLCIAEDQLAFPGAEGYGKYTVAGRGGVVYEVTNLNDSGAGSLREAVEASGPRTIVFRVSGTIALNSQLTIRNPYITIAGQTAPGDGICLRGYPLMISADEVIVRYLRIRYGDESGRADDAVSSRYNKNLIIDHCSASWSVDEAVSIYHNENVTVQWCLISESLYQSKHGKGHHGFGGIWGSNHSTYHHNLLAHHSSRNPRFASGCGNTDFRNNVVYNWGYNSSYGGEKQQKGNDQFNFTRINMVANYYKPGPATQPGDVSHRIANPTSRGVDDYGDWYVADNVMEDDAAVSADNWDGGVQPQDGSKVISGLRLEEPWPAMAIEQQSAEEAYLSVLANAGATLPKRDPVDRRIIEETRQGTATFAGTSYANRHTGVGQIAKTGIIDSQSDVGGWPELTSAEAPSDADHDGMPDQWETSNGLNPNDAEDRNLTAADGYTMLETYLNSIE</sequence>
<dbReference type="InterPro" id="IPR052063">
    <property type="entry name" value="Polysaccharide_Lyase_1"/>
</dbReference>
<dbReference type="InterPro" id="IPR011050">
    <property type="entry name" value="Pectin_lyase_fold/virulence"/>
</dbReference>
<evidence type="ECO:0000313" key="5">
    <source>
        <dbReference type="Proteomes" id="UP000317421"/>
    </source>
</evidence>
<protein>
    <recommendedName>
        <fullName evidence="6">Pectate lyase</fullName>
    </recommendedName>
</protein>
<keyword evidence="2" id="KW-0325">Glycoprotein</keyword>
<keyword evidence="5" id="KW-1185">Reference proteome</keyword>
<keyword evidence="1" id="KW-0479">Metal-binding</keyword>
<dbReference type="AlphaFoldDB" id="A0A5C6A255"/>
<organism evidence="4 5">
    <name type="scientific">Botrimarina colliarenosi</name>
    <dbReference type="NCBI Taxonomy" id="2528001"/>
    <lineage>
        <taxon>Bacteria</taxon>
        <taxon>Pseudomonadati</taxon>
        <taxon>Planctomycetota</taxon>
        <taxon>Planctomycetia</taxon>
        <taxon>Pirellulales</taxon>
        <taxon>Lacipirellulaceae</taxon>
        <taxon>Botrimarina</taxon>
    </lineage>
</organism>
<dbReference type="Gene3D" id="2.160.20.10">
    <property type="entry name" value="Single-stranded right-handed beta-helix, Pectin lyase-like"/>
    <property type="match status" value="1"/>
</dbReference>
<evidence type="ECO:0000256" key="1">
    <source>
        <dbReference type="ARBA" id="ARBA00022723"/>
    </source>
</evidence>
<dbReference type="PANTHER" id="PTHR42970:SF1">
    <property type="entry name" value="PECTATE LYASE C-RELATED"/>
    <property type="match status" value="1"/>
</dbReference>
<feature type="region of interest" description="Disordered" evidence="3">
    <location>
        <begin position="442"/>
        <end position="481"/>
    </location>
</feature>
<accession>A0A5C6A255</accession>
<dbReference type="SUPFAM" id="SSF51126">
    <property type="entry name" value="Pectin lyase-like"/>
    <property type="match status" value="1"/>
</dbReference>
<comment type="caution">
    <text evidence="4">The sequence shown here is derived from an EMBL/GenBank/DDBJ whole genome shotgun (WGS) entry which is preliminary data.</text>
</comment>
<dbReference type="GO" id="GO:0046872">
    <property type="term" value="F:metal ion binding"/>
    <property type="evidence" value="ECO:0007669"/>
    <property type="project" value="UniProtKB-KW"/>
</dbReference>
<dbReference type="PANTHER" id="PTHR42970">
    <property type="entry name" value="PECTATE LYASE C-RELATED"/>
    <property type="match status" value="1"/>
</dbReference>
<evidence type="ECO:0008006" key="6">
    <source>
        <dbReference type="Google" id="ProtNLM"/>
    </source>
</evidence>
<proteinExistence type="predicted"/>
<gene>
    <name evidence="4" type="ORF">Pla108_39790</name>
</gene>
<dbReference type="Proteomes" id="UP000317421">
    <property type="component" value="Unassembled WGS sequence"/>
</dbReference>
<evidence type="ECO:0000313" key="4">
    <source>
        <dbReference type="EMBL" id="TWT93485.1"/>
    </source>
</evidence>
<dbReference type="InterPro" id="IPR012334">
    <property type="entry name" value="Pectin_lyas_fold"/>
</dbReference>
<dbReference type="EMBL" id="SJPR01000008">
    <property type="protein sequence ID" value="TWT93485.1"/>
    <property type="molecule type" value="Genomic_DNA"/>
</dbReference>